<reference evidence="2" key="1">
    <citation type="journal article" date="2019" name="Int. J. Syst. Evol. Microbiol.">
        <title>The Global Catalogue of Microorganisms (GCM) 10K type strain sequencing project: providing services to taxonomists for standard genome sequencing and annotation.</title>
        <authorList>
            <consortium name="The Broad Institute Genomics Platform"/>
            <consortium name="The Broad Institute Genome Sequencing Center for Infectious Disease"/>
            <person name="Wu L."/>
            <person name="Ma J."/>
        </authorList>
    </citation>
    <scope>NUCLEOTIDE SEQUENCE [LARGE SCALE GENOMIC DNA]</scope>
    <source>
        <strain evidence="2">JCM 31406</strain>
    </source>
</reference>
<evidence type="ECO:0000313" key="1">
    <source>
        <dbReference type="EMBL" id="GGS37849.1"/>
    </source>
</evidence>
<protein>
    <submittedName>
        <fullName evidence="1">Uncharacterized protein</fullName>
    </submittedName>
</protein>
<dbReference type="Proteomes" id="UP000620633">
    <property type="component" value="Unassembled WGS sequence"/>
</dbReference>
<proteinExistence type="predicted"/>
<dbReference type="EMBL" id="BMQO01000022">
    <property type="protein sequence ID" value="GGS37849.1"/>
    <property type="molecule type" value="Genomic_DNA"/>
</dbReference>
<keyword evidence="2" id="KW-1185">Reference proteome</keyword>
<sequence>MFPVRQTVTLTGGSVTLHAWGADVADAHLFDLLTFTSTFALIREHWEDIARQDVQPEAWAAFWRLARASLRGQELPQPLTWADRLTLLTAMWDLNDPPELESKLDALSRRAGNRLAQLTRGHPTPPSTST</sequence>
<comment type="caution">
    <text evidence="1">The sequence shown here is derived from an EMBL/GenBank/DDBJ whole genome shotgun (WGS) entry which is preliminary data.</text>
</comment>
<name>A0ABQ2SRU1_9DEIO</name>
<gene>
    <name evidence="1" type="ORF">GCM10008961_31720</name>
</gene>
<organism evidence="1 2">
    <name type="scientific">Deinococcus knuensis</name>
    <dbReference type="NCBI Taxonomy" id="1837380"/>
    <lineage>
        <taxon>Bacteria</taxon>
        <taxon>Thermotogati</taxon>
        <taxon>Deinococcota</taxon>
        <taxon>Deinococci</taxon>
        <taxon>Deinococcales</taxon>
        <taxon>Deinococcaceae</taxon>
        <taxon>Deinococcus</taxon>
    </lineage>
</organism>
<evidence type="ECO:0000313" key="2">
    <source>
        <dbReference type="Proteomes" id="UP000620633"/>
    </source>
</evidence>
<accession>A0ABQ2SRU1</accession>
<dbReference type="RefSeq" id="WP_189103361.1">
    <property type="nucleotide sequence ID" value="NZ_BMQO01000022.1"/>
</dbReference>